<evidence type="ECO:0000313" key="1">
    <source>
        <dbReference type="EMBL" id="MEC0273884.1"/>
    </source>
</evidence>
<proteinExistence type="predicted"/>
<gene>
    <name evidence="1" type="ORF">P4706_12575</name>
</gene>
<name>A0AAW9N6Z8_9BACI</name>
<accession>A0AAW9N6Z8</accession>
<keyword evidence="2" id="KW-1185">Reference proteome</keyword>
<dbReference type="AlphaFoldDB" id="A0AAW9N6Z8"/>
<dbReference type="EMBL" id="JARNBH010000012">
    <property type="protein sequence ID" value="MEC0273884.1"/>
    <property type="molecule type" value="Genomic_DNA"/>
</dbReference>
<evidence type="ECO:0000313" key="2">
    <source>
        <dbReference type="Proteomes" id="UP001307168"/>
    </source>
</evidence>
<dbReference type="Proteomes" id="UP001307168">
    <property type="component" value="Unassembled WGS sequence"/>
</dbReference>
<sequence length="174" mass="20997">MSKHKTDDILIRQVPILRDFLYHYATYKELIHNENNLSGSKLFWKFTTDAHLLTSVNYWCMVFGSTSNPTHYSKVDFTEEYNYVPFKEYFLEVLNMTHEDYTKYWLKIKGFRDKFSAHREIGYKEPAPYLDIAHKVALHYVSWLEKYITMSSLEMMVEQYQEELQPMIESFKVK</sequence>
<dbReference type="RefSeq" id="WP_367406959.1">
    <property type="nucleotide sequence ID" value="NZ_JARNBH010000012.1"/>
</dbReference>
<evidence type="ECO:0008006" key="3">
    <source>
        <dbReference type="Google" id="ProtNLM"/>
    </source>
</evidence>
<protein>
    <recommendedName>
        <fullName evidence="3">HEPN AbiU2-like domain-containing protein</fullName>
    </recommendedName>
</protein>
<organism evidence="1 2">
    <name type="scientific">Peribacillus castrilensis</name>
    <dbReference type="NCBI Taxonomy" id="2897690"/>
    <lineage>
        <taxon>Bacteria</taxon>
        <taxon>Bacillati</taxon>
        <taxon>Bacillota</taxon>
        <taxon>Bacilli</taxon>
        <taxon>Bacillales</taxon>
        <taxon>Bacillaceae</taxon>
        <taxon>Peribacillus</taxon>
    </lineage>
</organism>
<comment type="caution">
    <text evidence="1">The sequence shown here is derived from an EMBL/GenBank/DDBJ whole genome shotgun (WGS) entry which is preliminary data.</text>
</comment>
<reference evidence="1 2" key="1">
    <citation type="submission" date="2023-03" db="EMBL/GenBank/DDBJ databases">
        <title>Bacillus Genome Sequencing.</title>
        <authorList>
            <person name="Dunlap C."/>
        </authorList>
    </citation>
    <scope>NUCLEOTIDE SEQUENCE [LARGE SCALE GENOMIC DNA]</scope>
    <source>
        <strain evidence="1 2">B-41290</strain>
    </source>
</reference>